<dbReference type="PIRSF" id="PIRSF014972">
    <property type="entry name" value="FlK"/>
    <property type="match status" value="1"/>
</dbReference>
<evidence type="ECO:0000313" key="4">
    <source>
        <dbReference type="EMBL" id="CAB5026503.1"/>
    </source>
</evidence>
<evidence type="ECO:0000313" key="2">
    <source>
        <dbReference type="EMBL" id="CAB4687862.1"/>
    </source>
</evidence>
<organism evidence="2">
    <name type="scientific">freshwater metagenome</name>
    <dbReference type="NCBI Taxonomy" id="449393"/>
    <lineage>
        <taxon>unclassified sequences</taxon>
        <taxon>metagenomes</taxon>
        <taxon>ecological metagenomes</taxon>
    </lineage>
</organism>
<gene>
    <name evidence="2" type="ORF">UFOPK2582_00221</name>
    <name evidence="3" type="ORF">UFOPK3046_00626</name>
    <name evidence="4" type="ORF">UFOPK4173_00254</name>
</gene>
<dbReference type="EMBL" id="CAEZXS010000013">
    <property type="protein sequence ID" value="CAB4687862.1"/>
    <property type="molecule type" value="Genomic_DNA"/>
</dbReference>
<name>A0A6J6NP21_9ZZZZ</name>
<evidence type="ECO:0000259" key="1">
    <source>
        <dbReference type="Pfam" id="PF22636"/>
    </source>
</evidence>
<evidence type="ECO:0000313" key="3">
    <source>
        <dbReference type="EMBL" id="CAB4802106.1"/>
    </source>
</evidence>
<dbReference type="InterPro" id="IPR054485">
    <property type="entry name" value="FlK-like_dom"/>
</dbReference>
<dbReference type="PANTHER" id="PTHR36934:SF1">
    <property type="entry name" value="THIOESTERASE DOMAIN-CONTAINING PROTEIN"/>
    <property type="match status" value="1"/>
</dbReference>
<sequence>MFTVSVVPVRPGLSASVELTVSESDTAIAFRSGDVPVLATPRIIALLEEAAVLAVHSELEPGSSTVGVRVQIEHISPTAVGGQITAEAHLEKVEGRRLIFHVSARDERGLIAAGKVTRVLINIERFLEKTR</sequence>
<reference evidence="2" key="1">
    <citation type="submission" date="2020-05" db="EMBL/GenBank/DDBJ databases">
        <authorList>
            <person name="Chiriac C."/>
            <person name="Salcher M."/>
            <person name="Ghai R."/>
            <person name="Kavagutti S V."/>
        </authorList>
    </citation>
    <scope>NUCLEOTIDE SEQUENCE</scope>
</reference>
<proteinExistence type="predicted"/>
<dbReference type="SUPFAM" id="SSF54637">
    <property type="entry name" value="Thioesterase/thiol ester dehydrase-isomerase"/>
    <property type="match status" value="1"/>
</dbReference>
<dbReference type="Gene3D" id="3.10.129.10">
    <property type="entry name" value="Hotdog Thioesterase"/>
    <property type="match status" value="1"/>
</dbReference>
<dbReference type="Pfam" id="PF22636">
    <property type="entry name" value="FlK"/>
    <property type="match status" value="1"/>
</dbReference>
<dbReference type="EMBL" id="CAFAAQ010000039">
    <property type="protein sequence ID" value="CAB4802106.1"/>
    <property type="molecule type" value="Genomic_DNA"/>
</dbReference>
<dbReference type="InterPro" id="IPR025540">
    <property type="entry name" value="FlK"/>
</dbReference>
<protein>
    <submittedName>
        <fullName evidence="2">Unannotated protein</fullName>
    </submittedName>
</protein>
<feature type="domain" description="Fluoroacetyl-CoA-specific thioesterase-like" evidence="1">
    <location>
        <begin position="21"/>
        <end position="123"/>
    </location>
</feature>
<accession>A0A6J6NP21</accession>
<dbReference type="AlphaFoldDB" id="A0A6J6NP21"/>
<dbReference type="PANTHER" id="PTHR36934">
    <property type="entry name" value="BLR0278 PROTEIN"/>
    <property type="match status" value="1"/>
</dbReference>
<dbReference type="EMBL" id="CAFBPW010000015">
    <property type="protein sequence ID" value="CAB5026503.1"/>
    <property type="molecule type" value="Genomic_DNA"/>
</dbReference>
<dbReference type="InterPro" id="IPR029069">
    <property type="entry name" value="HotDog_dom_sf"/>
</dbReference>